<evidence type="ECO:0000313" key="5">
    <source>
        <dbReference type="Proteomes" id="UP001283341"/>
    </source>
</evidence>
<dbReference type="AlphaFoldDB" id="A0AAE0MFQ0"/>
<keyword evidence="1 2" id="KW-0732">Signal</keyword>
<sequence>MRFTIASLLTLASCVVAQLDPTDGFDPISVPTKDLVIPAGTKMLISWQPAPAKYADSKVSISLLGGATPGTLNVLETVATGIDNSKGNYPWSIGKDLGSLATYGLKISLDEDPTIFQYSFPFKITAGAVVSGSSSSSSAASSTSSSHHSMSSMYTSVVSSSSPIISPSASSNLSTTSTTVVSTTTSATGTPSSTTSSIPTNAAVAFAANGLAVVGGFAMAVLAL</sequence>
<reference evidence="4" key="1">
    <citation type="journal article" date="2023" name="Mol. Phylogenet. Evol.">
        <title>Genome-scale phylogeny and comparative genomics of the fungal order Sordariales.</title>
        <authorList>
            <person name="Hensen N."/>
            <person name="Bonometti L."/>
            <person name="Westerberg I."/>
            <person name="Brannstrom I.O."/>
            <person name="Guillou S."/>
            <person name="Cros-Aarteil S."/>
            <person name="Calhoun S."/>
            <person name="Haridas S."/>
            <person name="Kuo A."/>
            <person name="Mondo S."/>
            <person name="Pangilinan J."/>
            <person name="Riley R."/>
            <person name="LaButti K."/>
            <person name="Andreopoulos B."/>
            <person name="Lipzen A."/>
            <person name="Chen C."/>
            <person name="Yan M."/>
            <person name="Daum C."/>
            <person name="Ng V."/>
            <person name="Clum A."/>
            <person name="Steindorff A."/>
            <person name="Ohm R.A."/>
            <person name="Martin F."/>
            <person name="Silar P."/>
            <person name="Natvig D.O."/>
            <person name="Lalanne C."/>
            <person name="Gautier V."/>
            <person name="Ament-Velasquez S.L."/>
            <person name="Kruys A."/>
            <person name="Hutchinson M.I."/>
            <person name="Powell A.J."/>
            <person name="Barry K."/>
            <person name="Miller A.N."/>
            <person name="Grigoriev I.V."/>
            <person name="Debuchy R."/>
            <person name="Gladieux P."/>
            <person name="Hiltunen Thoren M."/>
            <person name="Johannesson H."/>
        </authorList>
    </citation>
    <scope>NUCLEOTIDE SEQUENCE</scope>
    <source>
        <strain evidence="4">CBS 118394</strain>
    </source>
</reference>
<organism evidence="4 5">
    <name type="scientific">Apodospora peruviana</name>
    <dbReference type="NCBI Taxonomy" id="516989"/>
    <lineage>
        <taxon>Eukaryota</taxon>
        <taxon>Fungi</taxon>
        <taxon>Dikarya</taxon>
        <taxon>Ascomycota</taxon>
        <taxon>Pezizomycotina</taxon>
        <taxon>Sordariomycetes</taxon>
        <taxon>Sordariomycetidae</taxon>
        <taxon>Sordariales</taxon>
        <taxon>Lasiosphaeriaceae</taxon>
        <taxon>Apodospora</taxon>
    </lineage>
</organism>
<gene>
    <name evidence="4" type="ORF">B0H66DRAFT_19308</name>
</gene>
<dbReference type="PANTHER" id="PTHR40633:SF1">
    <property type="entry name" value="GPI ANCHORED SERINE-THREONINE RICH PROTEIN (AFU_ORTHOLOGUE AFUA_1G03630)"/>
    <property type="match status" value="1"/>
</dbReference>
<keyword evidence="5" id="KW-1185">Reference proteome</keyword>
<dbReference type="InterPro" id="IPR018466">
    <property type="entry name" value="Kre9/Knh1-like_N"/>
</dbReference>
<dbReference type="EMBL" id="JAUEDM010000001">
    <property type="protein sequence ID" value="KAK3329329.1"/>
    <property type="molecule type" value="Genomic_DNA"/>
</dbReference>
<dbReference type="Proteomes" id="UP001283341">
    <property type="component" value="Unassembled WGS sequence"/>
</dbReference>
<accession>A0AAE0MFQ0</accession>
<feature type="chain" id="PRO_5042205726" evidence="2">
    <location>
        <begin position="18"/>
        <end position="224"/>
    </location>
</feature>
<evidence type="ECO:0000256" key="1">
    <source>
        <dbReference type="ARBA" id="ARBA00022729"/>
    </source>
</evidence>
<dbReference type="InterPro" id="IPR052982">
    <property type="entry name" value="SRP1/TIP1-like"/>
</dbReference>
<comment type="caution">
    <text evidence="4">The sequence shown here is derived from an EMBL/GenBank/DDBJ whole genome shotgun (WGS) entry which is preliminary data.</text>
</comment>
<evidence type="ECO:0000313" key="4">
    <source>
        <dbReference type="EMBL" id="KAK3329329.1"/>
    </source>
</evidence>
<feature type="signal peptide" evidence="2">
    <location>
        <begin position="1"/>
        <end position="17"/>
    </location>
</feature>
<dbReference type="PANTHER" id="PTHR40633">
    <property type="entry name" value="MATRIX PROTEIN, PUTATIVE (AFU_ORTHOLOGUE AFUA_8G05410)-RELATED"/>
    <property type="match status" value="1"/>
</dbReference>
<evidence type="ECO:0000259" key="3">
    <source>
        <dbReference type="Pfam" id="PF10342"/>
    </source>
</evidence>
<evidence type="ECO:0000256" key="2">
    <source>
        <dbReference type="SAM" id="SignalP"/>
    </source>
</evidence>
<name>A0AAE0MFQ0_9PEZI</name>
<protein>
    <submittedName>
        <fullName evidence="4">Ser-Thr-rich glycosyl-phosphatidyl-inositol-anchored membrane family-domain-containing protein</fullName>
    </submittedName>
</protein>
<proteinExistence type="predicted"/>
<feature type="domain" description="Yeast cell wall synthesis Kre9/Knh1-like N-terminal" evidence="3">
    <location>
        <begin position="31"/>
        <end position="124"/>
    </location>
</feature>
<dbReference type="Pfam" id="PF10342">
    <property type="entry name" value="Kre9_KNH"/>
    <property type="match status" value="1"/>
</dbReference>
<reference evidence="4" key="2">
    <citation type="submission" date="2023-06" db="EMBL/GenBank/DDBJ databases">
        <authorList>
            <consortium name="Lawrence Berkeley National Laboratory"/>
            <person name="Haridas S."/>
            <person name="Hensen N."/>
            <person name="Bonometti L."/>
            <person name="Westerberg I."/>
            <person name="Brannstrom I.O."/>
            <person name="Guillou S."/>
            <person name="Cros-Aarteil S."/>
            <person name="Calhoun S."/>
            <person name="Kuo A."/>
            <person name="Mondo S."/>
            <person name="Pangilinan J."/>
            <person name="Riley R."/>
            <person name="Labutti K."/>
            <person name="Andreopoulos B."/>
            <person name="Lipzen A."/>
            <person name="Chen C."/>
            <person name="Yanf M."/>
            <person name="Daum C."/>
            <person name="Ng V."/>
            <person name="Clum A."/>
            <person name="Steindorff A."/>
            <person name="Ohm R."/>
            <person name="Martin F."/>
            <person name="Silar P."/>
            <person name="Natvig D."/>
            <person name="Lalanne C."/>
            <person name="Gautier V."/>
            <person name="Ament-Velasquez S.L."/>
            <person name="Kruys A."/>
            <person name="Hutchinson M.I."/>
            <person name="Powell A.J."/>
            <person name="Barry K."/>
            <person name="Miller A.N."/>
            <person name="Grigoriev I.V."/>
            <person name="Debuchy R."/>
            <person name="Gladieux P."/>
            <person name="Thoren M.H."/>
            <person name="Johannesson H."/>
        </authorList>
    </citation>
    <scope>NUCLEOTIDE SEQUENCE</scope>
    <source>
        <strain evidence="4">CBS 118394</strain>
    </source>
</reference>